<dbReference type="PANTHER" id="PTHR43398">
    <property type="entry name" value="DOLICHOL-PHOSPHATE MANNOSYLTRANSFERASE SUBUNIT 1"/>
    <property type="match status" value="1"/>
</dbReference>
<dbReference type="Proteomes" id="UP000011016">
    <property type="component" value="Unassembled WGS sequence"/>
</dbReference>
<dbReference type="FunFam" id="3.90.550.10:FF:000122">
    <property type="entry name" value="Dolichol-phosphate mannosyltransferase subunit 1"/>
    <property type="match status" value="1"/>
</dbReference>
<keyword evidence="4 7" id="KW-0808">Transferase</keyword>
<dbReference type="Proteomes" id="UP000006078">
    <property type="component" value="Unassembled WGS sequence"/>
</dbReference>
<evidence type="ECO:0000313" key="7">
    <source>
        <dbReference type="EMBL" id="CCI83584.1"/>
    </source>
</evidence>
<dbReference type="eggNOG" id="COG0463">
    <property type="taxonomic scope" value="Bacteria"/>
</dbReference>
<dbReference type="GO" id="GO:0016020">
    <property type="term" value="C:membrane"/>
    <property type="evidence" value="ECO:0007669"/>
    <property type="project" value="GOC"/>
</dbReference>
<dbReference type="Gene3D" id="3.90.550.10">
    <property type="entry name" value="Spore Coat Polysaccharide Biosynthesis Protein SpsA, Chain A"/>
    <property type="match status" value="1"/>
</dbReference>
<keyword evidence="9" id="KW-1185">Reference proteome</keyword>
<protein>
    <recommendedName>
        <fullName evidence="2">dolichyl-phosphate beta-D-mannosyltransferase</fullName>
        <ecNumber evidence="2">2.4.1.83</ecNumber>
    </recommendedName>
</protein>
<comment type="similarity">
    <text evidence="1">Belongs to the glycosyltransferase 2 family.</text>
</comment>
<feature type="domain" description="Glycosyltransferase 2-like" evidence="6">
    <location>
        <begin position="9"/>
        <end position="173"/>
    </location>
</feature>
<dbReference type="RefSeq" id="WP_004600527.1">
    <property type="nucleotide sequence ID" value="NZ_HF541866.1"/>
</dbReference>
<evidence type="ECO:0000256" key="2">
    <source>
        <dbReference type="ARBA" id="ARBA00012704"/>
    </source>
</evidence>
<evidence type="ECO:0000256" key="3">
    <source>
        <dbReference type="ARBA" id="ARBA00022676"/>
    </source>
</evidence>
<accession>I7LC24</accession>
<dbReference type="InterPro" id="IPR039528">
    <property type="entry name" value="DPM1-like"/>
</dbReference>
<dbReference type="HOGENOM" id="CLU_033536_13_0_11"/>
<organism evidence="7 10">
    <name type="scientific">Corynebacterium otitidis ATCC 51513</name>
    <dbReference type="NCBI Taxonomy" id="883169"/>
    <lineage>
        <taxon>Bacteria</taxon>
        <taxon>Bacillati</taxon>
        <taxon>Actinomycetota</taxon>
        <taxon>Actinomycetes</taxon>
        <taxon>Mycobacteriales</taxon>
        <taxon>Corynebacteriaceae</taxon>
        <taxon>Corynebacterium</taxon>
    </lineage>
</organism>
<evidence type="ECO:0000313" key="10">
    <source>
        <dbReference type="Proteomes" id="UP000011016"/>
    </source>
</evidence>
<dbReference type="SUPFAM" id="SSF53448">
    <property type="entry name" value="Nucleotide-diphospho-sugar transferases"/>
    <property type="match status" value="1"/>
</dbReference>
<comment type="caution">
    <text evidence="7">The sequence shown here is derived from an EMBL/GenBank/DDBJ whole genome shotgun (WGS) entry which is preliminary data.</text>
</comment>
<dbReference type="PANTHER" id="PTHR43398:SF1">
    <property type="entry name" value="DOLICHOL-PHOSPHATE MANNOSYLTRANSFERASE SUBUNIT 1"/>
    <property type="match status" value="1"/>
</dbReference>
<dbReference type="OrthoDB" id="9810303at2"/>
<dbReference type="EMBL" id="AHAE01000032">
    <property type="protein sequence ID" value="EJZ82412.1"/>
    <property type="molecule type" value="Genomic_DNA"/>
</dbReference>
<dbReference type="GO" id="GO:0009247">
    <property type="term" value="P:glycolipid biosynthetic process"/>
    <property type="evidence" value="ECO:0007669"/>
    <property type="project" value="TreeGrafter"/>
</dbReference>
<evidence type="ECO:0000256" key="4">
    <source>
        <dbReference type="ARBA" id="ARBA00022679"/>
    </source>
</evidence>
<gene>
    <name evidence="7" type="primary">ppm1</name>
    <name evidence="7" type="ORF">BN46_0853</name>
    <name evidence="8" type="ORF">HMPREF9719_00637</name>
</gene>
<dbReference type="EC" id="2.4.1.83" evidence="2"/>
<evidence type="ECO:0000256" key="5">
    <source>
        <dbReference type="ARBA" id="ARBA00050499"/>
    </source>
</evidence>
<proteinExistence type="inferred from homology"/>
<evidence type="ECO:0000256" key="1">
    <source>
        <dbReference type="ARBA" id="ARBA00006739"/>
    </source>
</evidence>
<dbReference type="AlphaFoldDB" id="I7LC24"/>
<dbReference type="EMBL" id="CAJZ01000116">
    <property type="protein sequence ID" value="CCI83584.1"/>
    <property type="molecule type" value="Genomic_DNA"/>
</dbReference>
<dbReference type="GO" id="GO:0004582">
    <property type="term" value="F:dolichyl-phosphate beta-D-mannosyltransferase activity"/>
    <property type="evidence" value="ECO:0007669"/>
    <property type="project" value="UniProtKB-EC"/>
</dbReference>
<dbReference type="InterPro" id="IPR001173">
    <property type="entry name" value="Glyco_trans_2-like"/>
</dbReference>
<evidence type="ECO:0000259" key="6">
    <source>
        <dbReference type="Pfam" id="PF00535"/>
    </source>
</evidence>
<name>I7LC24_9CORY</name>
<dbReference type="InterPro" id="IPR029044">
    <property type="entry name" value="Nucleotide-diphossugar_trans"/>
</dbReference>
<reference evidence="7 10" key="1">
    <citation type="journal article" date="2012" name="J. Bacteriol.">
        <title>Draft Genome Sequence of Turicella otitidis ATCC 51513, Isolated from Middle Ear Fluid from a Child with Otitis Media.</title>
        <authorList>
            <person name="Brinkrolf K."/>
            <person name="Schneider J."/>
            <person name="Knecht M."/>
            <person name="Ruckert C."/>
            <person name="Tauch A."/>
        </authorList>
    </citation>
    <scope>NUCLEOTIDE SEQUENCE [LARGE SCALE GENOMIC DNA]</scope>
    <source>
        <strain evidence="7 10">ATCC 51513</strain>
    </source>
</reference>
<reference evidence="8 9" key="2">
    <citation type="submission" date="2012-08" db="EMBL/GenBank/DDBJ databases">
        <title>The Genome Sequence of Turicella otitidis ATCC 51513.</title>
        <authorList>
            <consortium name="The Broad Institute Genome Sequencing Platform"/>
            <person name="Earl A."/>
            <person name="Ward D."/>
            <person name="Feldgarden M."/>
            <person name="Gevers D."/>
            <person name="Huys G."/>
            <person name="Walker B."/>
            <person name="Young S.K."/>
            <person name="Zeng Q."/>
            <person name="Gargeya S."/>
            <person name="Fitzgerald M."/>
            <person name="Haas B."/>
            <person name="Abouelleil A."/>
            <person name="Alvarado L."/>
            <person name="Arachchi H.M."/>
            <person name="Berlin A.M."/>
            <person name="Chapman S.B."/>
            <person name="Goldberg J."/>
            <person name="Griggs A."/>
            <person name="Gujja S."/>
            <person name="Hansen M."/>
            <person name="Howarth C."/>
            <person name="Imamovic A."/>
            <person name="Larimer J."/>
            <person name="McCowen C."/>
            <person name="Montmayeur A."/>
            <person name="Murphy C."/>
            <person name="Neiman D."/>
            <person name="Pearson M."/>
            <person name="Priest M."/>
            <person name="Roberts A."/>
            <person name="Saif S."/>
            <person name="Shea T."/>
            <person name="Sisk P."/>
            <person name="Sykes S."/>
            <person name="Wortman J."/>
            <person name="Nusbaum C."/>
            <person name="Birren B."/>
        </authorList>
    </citation>
    <scope>NUCLEOTIDE SEQUENCE [LARGE SCALE GENOMIC DNA]</scope>
    <source>
        <strain evidence="8 9">ATCC 51513</strain>
    </source>
</reference>
<dbReference type="CDD" id="cd06442">
    <property type="entry name" value="DPM1_like"/>
    <property type="match status" value="1"/>
</dbReference>
<evidence type="ECO:0000313" key="8">
    <source>
        <dbReference type="EMBL" id="EJZ82412.1"/>
    </source>
</evidence>
<keyword evidence="3 7" id="KW-0328">Glycosyltransferase</keyword>
<evidence type="ECO:0000313" key="9">
    <source>
        <dbReference type="Proteomes" id="UP000006078"/>
    </source>
</evidence>
<sequence length="256" mass="27937">MAARDEALVIIPTFNEAENLPTIAARLLDANPSVHLLVADDNSPDGTGEIADRLAADDERIHVLHRENKEGLLAAYLAGFAWGEEHGFGVLCQMDADGSHRPEQLPALLEAIDDGADLAIGSRYVPGGRTVDWPAKRRLLSKAGNLYISVALGLGVRDATAGFRAYRPEVLRECEAETLSNKGYIFQVELTFRAAQAGFRIDEVPITFADRELGESKLSGSFVAHSLIEVTRWAIRHRFNQIAAPLRAIAGSRRGR</sequence>
<dbReference type="STRING" id="29321.AAV33_00405"/>
<dbReference type="PATRIC" id="fig|883169.3.peg.609"/>
<comment type="catalytic activity">
    <reaction evidence="5">
        <text>a di-trans,poly-cis-dolichyl phosphate + GDP-alpha-D-mannose = a di-trans,poly-cis-dolichyl beta-D-mannosyl phosphate + GDP</text>
        <dbReference type="Rhea" id="RHEA:21184"/>
        <dbReference type="Rhea" id="RHEA-COMP:19498"/>
        <dbReference type="Rhea" id="RHEA-COMP:19501"/>
        <dbReference type="ChEBI" id="CHEBI:57527"/>
        <dbReference type="ChEBI" id="CHEBI:57683"/>
        <dbReference type="ChEBI" id="CHEBI:58189"/>
        <dbReference type="ChEBI" id="CHEBI:58211"/>
        <dbReference type="EC" id="2.4.1.83"/>
    </reaction>
</comment>
<dbReference type="Pfam" id="PF00535">
    <property type="entry name" value="Glycos_transf_2"/>
    <property type="match status" value="1"/>
</dbReference>